<dbReference type="PATRIC" id="fig|1423719.4.peg.585"/>
<organism evidence="3 4">
    <name type="scientific">Dellaglioa algida DSM 15638</name>
    <dbReference type="NCBI Taxonomy" id="1423719"/>
    <lineage>
        <taxon>Bacteria</taxon>
        <taxon>Bacillati</taxon>
        <taxon>Bacillota</taxon>
        <taxon>Bacilli</taxon>
        <taxon>Lactobacillales</taxon>
        <taxon>Lactobacillaceae</taxon>
        <taxon>Dellaglioa</taxon>
    </lineage>
</organism>
<dbReference type="SMART" id="SM00934">
    <property type="entry name" value="OMPdecase"/>
    <property type="match status" value="1"/>
</dbReference>
<dbReference type="Pfam" id="PF00215">
    <property type="entry name" value="OMPdecase"/>
    <property type="match status" value="1"/>
</dbReference>
<dbReference type="GO" id="GO:0033982">
    <property type="term" value="F:3-dehydro-L-gulonate-6-phosphate decarboxylase activity"/>
    <property type="evidence" value="ECO:0007669"/>
    <property type="project" value="TreeGrafter"/>
</dbReference>
<sequence length="209" mass="23534">MMKLQVAIDRVTLEEFQNSVIKLDGIVDVIEVGTSLIKDYGMDSLKSIVSRIKQSEVLFDLKTIDEGTYEFEKGFTAGADTLTVMASSSIDTIEQVYALTVNQEKKMLIDLLAVNDEKIEELRQFDKAIFGLHYSHDNKNQDFDAVKAVEQFHNNFPNIKNIAVAGGIDIEQASRLAKQRIVERIIVGGKIMNNETPVEMAKKFMEVIK</sequence>
<gene>
    <name evidence="3" type="ORF">FC66_GL000575</name>
</gene>
<dbReference type="InterPro" id="IPR011060">
    <property type="entry name" value="RibuloseP-bd_barrel"/>
</dbReference>
<evidence type="ECO:0000256" key="1">
    <source>
        <dbReference type="ARBA" id="ARBA00023239"/>
    </source>
</evidence>
<dbReference type="PANTHER" id="PTHR35039:SF3">
    <property type="entry name" value="3-KETO-L-GULONATE-6-PHOSPHATE DECARBOXYLASE SGBH-RELATED"/>
    <property type="match status" value="1"/>
</dbReference>
<dbReference type="InterPro" id="IPR013785">
    <property type="entry name" value="Aldolase_TIM"/>
</dbReference>
<evidence type="ECO:0000313" key="3">
    <source>
        <dbReference type="EMBL" id="KRK46074.1"/>
    </source>
</evidence>
<dbReference type="GO" id="GO:0006207">
    <property type="term" value="P:'de novo' pyrimidine nucleobase biosynthetic process"/>
    <property type="evidence" value="ECO:0007669"/>
    <property type="project" value="InterPro"/>
</dbReference>
<dbReference type="AlphaFoldDB" id="A0A0R1HS62"/>
<keyword evidence="4" id="KW-1185">Reference proteome</keyword>
<feature type="domain" description="Orotidine 5'-phosphate decarboxylase" evidence="2">
    <location>
        <begin position="3"/>
        <end position="204"/>
    </location>
</feature>
<dbReference type="InterPro" id="IPR001754">
    <property type="entry name" value="OMPdeCOase_dom"/>
</dbReference>
<dbReference type="PANTHER" id="PTHR35039">
    <property type="entry name" value="3-KETO-L-GULONATE-6-PHOSPHATE DECARBOXYLASE SGBH-RELATED"/>
    <property type="match status" value="1"/>
</dbReference>
<accession>A0A0R1HS62</accession>
<dbReference type="GO" id="GO:0019854">
    <property type="term" value="P:L-ascorbic acid catabolic process"/>
    <property type="evidence" value="ECO:0007669"/>
    <property type="project" value="TreeGrafter"/>
</dbReference>
<protein>
    <submittedName>
        <fullName evidence="3">Hexulose-6-phosphate synthase</fullName>
    </submittedName>
</protein>
<dbReference type="Gene3D" id="3.20.20.70">
    <property type="entry name" value="Aldolase class I"/>
    <property type="match status" value="1"/>
</dbReference>
<reference evidence="3 4" key="1">
    <citation type="journal article" date="2015" name="Genome Announc.">
        <title>Expanding the biotechnology potential of lactobacilli through comparative genomics of 213 strains and associated genera.</title>
        <authorList>
            <person name="Sun Z."/>
            <person name="Harris H.M."/>
            <person name="McCann A."/>
            <person name="Guo C."/>
            <person name="Argimon S."/>
            <person name="Zhang W."/>
            <person name="Yang X."/>
            <person name="Jeffery I.B."/>
            <person name="Cooney J.C."/>
            <person name="Kagawa T.F."/>
            <person name="Liu W."/>
            <person name="Song Y."/>
            <person name="Salvetti E."/>
            <person name="Wrobel A."/>
            <person name="Rasinkangas P."/>
            <person name="Parkhill J."/>
            <person name="Rea M.C."/>
            <person name="O'Sullivan O."/>
            <person name="Ritari J."/>
            <person name="Douillard F.P."/>
            <person name="Paul Ross R."/>
            <person name="Yang R."/>
            <person name="Briner A.E."/>
            <person name="Felis G.E."/>
            <person name="de Vos W.M."/>
            <person name="Barrangou R."/>
            <person name="Klaenhammer T.R."/>
            <person name="Caufield P.W."/>
            <person name="Cui Y."/>
            <person name="Zhang H."/>
            <person name="O'Toole P.W."/>
        </authorList>
    </citation>
    <scope>NUCLEOTIDE SEQUENCE [LARGE SCALE GENOMIC DNA]</scope>
    <source>
        <strain evidence="3 4">DSM 15638</strain>
    </source>
</reference>
<dbReference type="Proteomes" id="UP000051450">
    <property type="component" value="Unassembled WGS sequence"/>
</dbReference>
<proteinExistence type="predicted"/>
<dbReference type="SUPFAM" id="SSF51366">
    <property type="entry name" value="Ribulose-phoshate binding barrel"/>
    <property type="match status" value="1"/>
</dbReference>
<evidence type="ECO:0000259" key="2">
    <source>
        <dbReference type="SMART" id="SM00934"/>
    </source>
</evidence>
<comment type="caution">
    <text evidence="3">The sequence shown here is derived from an EMBL/GenBank/DDBJ whole genome shotgun (WGS) entry which is preliminary data.</text>
</comment>
<name>A0A0R1HS62_9LACO</name>
<dbReference type="GO" id="GO:0004590">
    <property type="term" value="F:orotidine-5'-phosphate decarboxylase activity"/>
    <property type="evidence" value="ECO:0007669"/>
    <property type="project" value="InterPro"/>
</dbReference>
<evidence type="ECO:0000313" key="4">
    <source>
        <dbReference type="Proteomes" id="UP000051450"/>
    </source>
</evidence>
<dbReference type="STRING" id="1423719.FC66_GL000575"/>
<dbReference type="EMBL" id="AZDI01000002">
    <property type="protein sequence ID" value="KRK46074.1"/>
    <property type="molecule type" value="Genomic_DNA"/>
</dbReference>
<keyword evidence="1" id="KW-0456">Lyase</keyword>